<gene>
    <name evidence="2" type="ORF">AMECASPLE_029030</name>
</gene>
<sequence>MEKAESKLNDLKTDELKKASFQKGAQTPTSQVPVNNHQDDRMPDSACASGPVGWKEQPSKLICTPLPSASVSTPRGQERCIWFSRG</sequence>
<evidence type="ECO:0000313" key="3">
    <source>
        <dbReference type="Proteomes" id="UP001469553"/>
    </source>
</evidence>
<feature type="region of interest" description="Disordered" evidence="1">
    <location>
        <begin position="1"/>
        <end position="53"/>
    </location>
</feature>
<protein>
    <submittedName>
        <fullName evidence="2">Uncharacterized protein</fullName>
    </submittedName>
</protein>
<proteinExistence type="predicted"/>
<organism evidence="2 3">
    <name type="scientific">Ameca splendens</name>
    <dbReference type="NCBI Taxonomy" id="208324"/>
    <lineage>
        <taxon>Eukaryota</taxon>
        <taxon>Metazoa</taxon>
        <taxon>Chordata</taxon>
        <taxon>Craniata</taxon>
        <taxon>Vertebrata</taxon>
        <taxon>Euteleostomi</taxon>
        <taxon>Actinopterygii</taxon>
        <taxon>Neopterygii</taxon>
        <taxon>Teleostei</taxon>
        <taxon>Neoteleostei</taxon>
        <taxon>Acanthomorphata</taxon>
        <taxon>Ovalentaria</taxon>
        <taxon>Atherinomorphae</taxon>
        <taxon>Cyprinodontiformes</taxon>
        <taxon>Goodeidae</taxon>
        <taxon>Ameca</taxon>
    </lineage>
</organism>
<keyword evidence="3" id="KW-1185">Reference proteome</keyword>
<reference evidence="2 3" key="1">
    <citation type="submission" date="2021-06" db="EMBL/GenBank/DDBJ databases">
        <authorList>
            <person name="Palmer J.M."/>
        </authorList>
    </citation>
    <scope>NUCLEOTIDE SEQUENCE [LARGE SCALE GENOMIC DNA]</scope>
    <source>
        <strain evidence="2 3">AS_MEX2019</strain>
        <tissue evidence="2">Muscle</tissue>
    </source>
</reference>
<dbReference type="Proteomes" id="UP001469553">
    <property type="component" value="Unassembled WGS sequence"/>
</dbReference>
<dbReference type="EMBL" id="JAHRIP010012674">
    <property type="protein sequence ID" value="MEQ2285165.1"/>
    <property type="molecule type" value="Genomic_DNA"/>
</dbReference>
<accession>A0ABV0XUL3</accession>
<evidence type="ECO:0000313" key="2">
    <source>
        <dbReference type="EMBL" id="MEQ2285165.1"/>
    </source>
</evidence>
<feature type="compositionally biased region" description="Basic and acidic residues" evidence="1">
    <location>
        <begin position="1"/>
        <end position="18"/>
    </location>
</feature>
<feature type="compositionally biased region" description="Polar residues" evidence="1">
    <location>
        <begin position="23"/>
        <end position="36"/>
    </location>
</feature>
<name>A0ABV0XUL3_9TELE</name>
<comment type="caution">
    <text evidence="2">The sequence shown here is derived from an EMBL/GenBank/DDBJ whole genome shotgun (WGS) entry which is preliminary data.</text>
</comment>
<evidence type="ECO:0000256" key="1">
    <source>
        <dbReference type="SAM" id="MobiDB-lite"/>
    </source>
</evidence>